<keyword evidence="2" id="KW-1185">Reference proteome</keyword>
<gene>
    <name evidence="1" type="ORF">EV210_10762</name>
</gene>
<name>A0A4V2Q8J3_9FIRM</name>
<sequence>MKGYCNINTSKHTMFTGDGYPVLMMTGLLSIKNLIKVLGEGAWCYININFFVHSLNHFSLYFSFLAISPYRPSLLMSPCKSDEKGKRHPMLDVFFIISIITFSV</sequence>
<comment type="caution">
    <text evidence="1">The sequence shown here is derived from an EMBL/GenBank/DDBJ whole genome shotgun (WGS) entry which is preliminary data.</text>
</comment>
<protein>
    <submittedName>
        <fullName evidence="1">Uncharacterized protein</fullName>
    </submittedName>
</protein>
<dbReference type="Proteomes" id="UP000295063">
    <property type="component" value="Unassembled WGS sequence"/>
</dbReference>
<reference evidence="1 2" key="1">
    <citation type="submission" date="2019-03" db="EMBL/GenBank/DDBJ databases">
        <title>Genomic Encyclopedia of Type Strains, Phase IV (KMG-IV): sequencing the most valuable type-strain genomes for metagenomic binning, comparative biology and taxonomic classification.</title>
        <authorList>
            <person name="Goeker M."/>
        </authorList>
    </citation>
    <scope>NUCLEOTIDE SEQUENCE [LARGE SCALE GENOMIC DNA]</scope>
    <source>
        <strain evidence="1 2">DSM 15969</strain>
    </source>
</reference>
<dbReference type="EMBL" id="SLUI01000007">
    <property type="protein sequence ID" value="TCL36800.1"/>
    <property type="molecule type" value="Genomic_DNA"/>
</dbReference>
<evidence type="ECO:0000313" key="2">
    <source>
        <dbReference type="Proteomes" id="UP000295063"/>
    </source>
</evidence>
<organism evidence="1 2">
    <name type="scientific">Anaerospora hongkongensis</name>
    <dbReference type="NCBI Taxonomy" id="244830"/>
    <lineage>
        <taxon>Bacteria</taxon>
        <taxon>Bacillati</taxon>
        <taxon>Bacillota</taxon>
        <taxon>Negativicutes</taxon>
        <taxon>Selenomonadales</taxon>
        <taxon>Sporomusaceae</taxon>
        <taxon>Anaerospora</taxon>
    </lineage>
</organism>
<proteinExistence type="predicted"/>
<evidence type="ECO:0000313" key="1">
    <source>
        <dbReference type="EMBL" id="TCL36800.1"/>
    </source>
</evidence>
<dbReference type="AlphaFoldDB" id="A0A4V2Q8J3"/>
<accession>A0A4V2Q8J3</accession>